<gene>
    <name evidence="9" type="ORF">PVAG01_09599</name>
</gene>
<evidence type="ECO:0000256" key="2">
    <source>
        <dbReference type="ARBA" id="ARBA00022737"/>
    </source>
</evidence>
<feature type="domain" description="PHD-type" evidence="8">
    <location>
        <begin position="484"/>
        <end position="603"/>
    </location>
</feature>
<evidence type="ECO:0000313" key="10">
    <source>
        <dbReference type="Proteomes" id="UP001629113"/>
    </source>
</evidence>
<feature type="compositionally biased region" description="Polar residues" evidence="6">
    <location>
        <begin position="124"/>
        <end position="133"/>
    </location>
</feature>
<feature type="region of interest" description="Disordered" evidence="6">
    <location>
        <begin position="183"/>
        <end position="249"/>
    </location>
</feature>
<evidence type="ECO:0000256" key="5">
    <source>
        <dbReference type="PROSITE-ProRule" id="PRU00146"/>
    </source>
</evidence>
<comment type="caution">
    <text evidence="9">The sequence shown here is derived from an EMBL/GenBank/DDBJ whole genome shotgun (WGS) entry which is preliminary data.</text>
</comment>
<evidence type="ECO:0000256" key="4">
    <source>
        <dbReference type="ARBA" id="ARBA00022833"/>
    </source>
</evidence>
<dbReference type="Pfam" id="PF10513">
    <property type="entry name" value="EPL1"/>
    <property type="match status" value="1"/>
</dbReference>
<keyword evidence="3 5" id="KW-0863">Zinc-finger</keyword>
<dbReference type="InterPro" id="IPR019786">
    <property type="entry name" value="Zinc_finger_PHD-type_CS"/>
</dbReference>
<dbReference type="CDD" id="cd15492">
    <property type="entry name" value="PHD_BRPF_JADE_like"/>
    <property type="match status" value="1"/>
</dbReference>
<feature type="region of interest" description="Disordered" evidence="6">
    <location>
        <begin position="397"/>
        <end position="426"/>
    </location>
</feature>
<dbReference type="PROSITE" id="PS51805">
    <property type="entry name" value="EPHD"/>
    <property type="match status" value="1"/>
</dbReference>
<dbReference type="InterPro" id="IPR013083">
    <property type="entry name" value="Znf_RING/FYVE/PHD"/>
</dbReference>
<keyword evidence="10" id="KW-1185">Reference proteome</keyword>
<feature type="domain" description="PHD-type" evidence="7">
    <location>
        <begin position="430"/>
        <end position="480"/>
    </location>
</feature>
<reference evidence="9 10" key="1">
    <citation type="submission" date="2024-06" db="EMBL/GenBank/DDBJ databases">
        <title>Complete genome of Phlyctema vagabunda strain 19-DSS-EL-015.</title>
        <authorList>
            <person name="Fiorenzani C."/>
        </authorList>
    </citation>
    <scope>NUCLEOTIDE SEQUENCE [LARGE SCALE GENOMIC DNA]</scope>
    <source>
        <strain evidence="9 10">19-DSS-EL-015</strain>
    </source>
</reference>
<feature type="compositionally biased region" description="Polar residues" evidence="6">
    <location>
        <begin position="261"/>
        <end position="273"/>
    </location>
</feature>
<dbReference type="InterPro" id="IPR001965">
    <property type="entry name" value="Znf_PHD"/>
</dbReference>
<dbReference type="InterPro" id="IPR050701">
    <property type="entry name" value="Histone_Mod_Regulator"/>
</dbReference>
<feature type="region of interest" description="Disordered" evidence="6">
    <location>
        <begin position="1"/>
        <end position="73"/>
    </location>
</feature>
<evidence type="ECO:0000256" key="1">
    <source>
        <dbReference type="ARBA" id="ARBA00022723"/>
    </source>
</evidence>
<dbReference type="InterPro" id="IPR019542">
    <property type="entry name" value="Enhancer_polycomb-like_N"/>
</dbReference>
<sequence>MAPTEIPPPPVGVTPRPKRAVQAQSAARRSEKAQPTAPAITSASSEPPKKKLKLKYIPGGPGGGGRYLDPETGLEIPVGGTGPGGYNYVGPRGRVGRENAANGVVPVVYTNRREKSTRPRVTMPRQTSTALKFSSTSSTAQAAAAAQSDIFKPREERSWEEFHPDLDINSCFMSFTFDEVEGIESNSRPTTPSQSVNGSMNGSQDQQAANENEEGRAPGSYEFEPSSAFKLPGTPGGGKRRPGRPPKDPVAFYAARAAAQSPGQAKQISTTPIPKTPRFPIQNIKPNEKLNLHKPSFRQSTAFAQFESEPEPYVDQAMANVGYQVSDTFIIPEHRILYLGGPFDGAFRVEYEADAQDRLWLQKYNERERSGMEQLRIEILEITITKIELEWHDLERRIPKPNPRPPQTHRPRSSSAAAVNGEPQEAEEQDSKCAICDDGDCENTNAIVFCDGCDLAVHQECYGVPFIPEGQWHCRKCYLVGAGVPTCLFCPNIGGAFKPTANFKWAHLLCALWIPEVTLGNSSYLEPIQDVEKIPKTRWKLKCYICEQQMGACIQCSNKTCYQSFHVSCARKARLFLKMKNQHGTLAIVDGSFSPKAFCHNHCPDDYAKENRVSEAIVEARRFYKKEMRGQVWAQNLHHAEEKAAQLNEASRRKAMTQHQPNESQILGLPVSQPSAEGAEKGLQSSKIVWRLASGAPVIPQKLCDNIVHFMQRFNIQKRKVFVEDLCKYWTLKREAKRGAPLLKRLQSQNESFSSMEVTRKDYYSLPDGKAKLERRINFVLQLIKDLERVKDLTDGVREREAIKTKIFDLQIEILNHIYFPVAKHLPLVVAEALRLDEKKAAFSEGLYVLKEKVRYRHYTRASVFAKDFSKVFSAGLKDVQMASEDIAHAESSPAQKKLAFDLKERKRHAKRIIKAVTPQLQAAVQKEAEIQGIPAEKLLAELEVLLVAGSEPLPLSLSELVDEQITNEHVENDSIEVESPSKRRLTNGIKSEEQLDRAEAVTDDTMDVDAPGEVDDTVAEAPVPSIEDAQVKVSDGADSHSVQTNGIHTTSTPPDTNGYVSAPALQIADPPTPPMSNGGNATEHFDFLTHGGLPWYYKESGINGLDIPDTVLDEPDAMSDELSDMDDEVLQGLGADFGEGLQDMQVAAPTTAPTIATAVAPTKPKKSKAKKRWRGYR</sequence>
<dbReference type="SUPFAM" id="SSF57903">
    <property type="entry name" value="FYVE/PHD zinc finger"/>
    <property type="match status" value="1"/>
</dbReference>
<evidence type="ECO:0000259" key="8">
    <source>
        <dbReference type="PROSITE" id="PS51805"/>
    </source>
</evidence>
<accession>A0ABR4P884</accession>
<dbReference type="Proteomes" id="UP001629113">
    <property type="component" value="Unassembled WGS sequence"/>
</dbReference>
<feature type="compositionally biased region" description="Polar residues" evidence="6">
    <location>
        <begin position="1041"/>
        <end position="1059"/>
    </location>
</feature>
<dbReference type="PANTHER" id="PTHR13793:SF107">
    <property type="entry name" value="BROMODOMAIN-CONTAINING PROTEIN HOMOLOG"/>
    <property type="match status" value="1"/>
</dbReference>
<feature type="region of interest" description="Disordered" evidence="6">
    <location>
        <begin position="258"/>
        <end position="277"/>
    </location>
</feature>
<dbReference type="InterPro" id="IPR011011">
    <property type="entry name" value="Znf_FYVE_PHD"/>
</dbReference>
<dbReference type="SMART" id="SM00249">
    <property type="entry name" value="PHD"/>
    <property type="match status" value="2"/>
</dbReference>
<evidence type="ECO:0000313" key="9">
    <source>
        <dbReference type="EMBL" id="KAL3419377.1"/>
    </source>
</evidence>
<name>A0ABR4P884_9HELO</name>
<dbReference type="PANTHER" id="PTHR13793">
    <property type="entry name" value="PHD FINGER PROTEINS"/>
    <property type="match status" value="1"/>
</dbReference>
<dbReference type="Pfam" id="PF13832">
    <property type="entry name" value="zf-HC5HC2H_2"/>
    <property type="match status" value="1"/>
</dbReference>
<feature type="compositionally biased region" description="Polar residues" evidence="6">
    <location>
        <begin position="184"/>
        <end position="210"/>
    </location>
</feature>
<dbReference type="PROSITE" id="PS50016">
    <property type="entry name" value="ZF_PHD_2"/>
    <property type="match status" value="1"/>
</dbReference>
<evidence type="ECO:0000259" key="7">
    <source>
        <dbReference type="PROSITE" id="PS50016"/>
    </source>
</evidence>
<feature type="region of interest" description="Disordered" evidence="6">
    <location>
        <begin position="112"/>
        <end position="140"/>
    </location>
</feature>
<keyword evidence="2" id="KW-0677">Repeat</keyword>
<evidence type="ECO:0000256" key="3">
    <source>
        <dbReference type="ARBA" id="ARBA00022771"/>
    </source>
</evidence>
<organism evidence="9 10">
    <name type="scientific">Phlyctema vagabunda</name>
    <dbReference type="NCBI Taxonomy" id="108571"/>
    <lineage>
        <taxon>Eukaryota</taxon>
        <taxon>Fungi</taxon>
        <taxon>Dikarya</taxon>
        <taxon>Ascomycota</taxon>
        <taxon>Pezizomycotina</taxon>
        <taxon>Leotiomycetes</taxon>
        <taxon>Helotiales</taxon>
        <taxon>Dermateaceae</taxon>
        <taxon>Phlyctema</taxon>
    </lineage>
</organism>
<dbReference type="PROSITE" id="PS01359">
    <property type="entry name" value="ZF_PHD_1"/>
    <property type="match status" value="1"/>
</dbReference>
<evidence type="ECO:0000256" key="6">
    <source>
        <dbReference type="SAM" id="MobiDB-lite"/>
    </source>
</evidence>
<protein>
    <submittedName>
        <fullName evidence="9">Mst2 complex subunit nto1</fullName>
    </submittedName>
</protein>
<dbReference type="InterPro" id="IPR034732">
    <property type="entry name" value="EPHD"/>
</dbReference>
<dbReference type="Pfam" id="PF13831">
    <property type="entry name" value="PHD_2"/>
    <property type="match status" value="1"/>
</dbReference>
<keyword evidence="1" id="KW-0479">Metal-binding</keyword>
<dbReference type="InterPro" id="IPR019787">
    <property type="entry name" value="Znf_PHD-finger"/>
</dbReference>
<feature type="region of interest" description="Disordered" evidence="6">
    <location>
        <begin position="1039"/>
        <end position="1059"/>
    </location>
</feature>
<proteinExistence type="predicted"/>
<dbReference type="EMBL" id="JBFCZG010000008">
    <property type="protein sequence ID" value="KAL3419377.1"/>
    <property type="molecule type" value="Genomic_DNA"/>
</dbReference>
<keyword evidence="4" id="KW-0862">Zinc</keyword>
<feature type="compositionally biased region" description="Pro residues" evidence="6">
    <location>
        <begin position="1"/>
        <end position="12"/>
    </location>
</feature>
<dbReference type="Gene3D" id="3.30.40.10">
    <property type="entry name" value="Zinc/RING finger domain, C3HC4 (zinc finger)"/>
    <property type="match status" value="2"/>
</dbReference>